<comment type="caution">
    <text evidence="2">The sequence shown here is derived from an EMBL/GenBank/DDBJ whole genome shotgun (WGS) entry which is preliminary data.</text>
</comment>
<dbReference type="Proteomes" id="UP000194873">
    <property type="component" value="Unassembled WGS sequence"/>
</dbReference>
<dbReference type="RefSeq" id="WP_086595821.1">
    <property type="nucleotide sequence ID" value="NZ_MTSE01000012.1"/>
</dbReference>
<dbReference type="OrthoDB" id="884558at2"/>
<reference evidence="2 3" key="1">
    <citation type="submission" date="2017-01" db="EMBL/GenBank/DDBJ databases">
        <title>A new Hymenobacter.</title>
        <authorList>
            <person name="Liang Y."/>
            <person name="Feng F."/>
        </authorList>
    </citation>
    <scope>NUCLEOTIDE SEQUENCE [LARGE SCALE GENOMIC DNA]</scope>
    <source>
        <strain evidence="2">MIMBbqt21</strain>
    </source>
</reference>
<feature type="chain" id="PRO_5013326462" evidence="1">
    <location>
        <begin position="20"/>
        <end position="222"/>
    </location>
</feature>
<keyword evidence="3" id="KW-1185">Reference proteome</keyword>
<gene>
    <name evidence="2" type="ORF">BXP70_19695</name>
</gene>
<dbReference type="AlphaFoldDB" id="A0A243WA14"/>
<organism evidence="2 3">
    <name type="scientific">Hymenobacter crusticola</name>
    <dbReference type="NCBI Taxonomy" id="1770526"/>
    <lineage>
        <taxon>Bacteria</taxon>
        <taxon>Pseudomonadati</taxon>
        <taxon>Bacteroidota</taxon>
        <taxon>Cytophagia</taxon>
        <taxon>Cytophagales</taxon>
        <taxon>Hymenobacteraceae</taxon>
        <taxon>Hymenobacter</taxon>
    </lineage>
</organism>
<accession>A0A243WA14</accession>
<proteinExistence type="predicted"/>
<name>A0A243WA14_9BACT</name>
<evidence type="ECO:0000313" key="3">
    <source>
        <dbReference type="Proteomes" id="UP000194873"/>
    </source>
</evidence>
<evidence type="ECO:0000256" key="1">
    <source>
        <dbReference type="SAM" id="SignalP"/>
    </source>
</evidence>
<dbReference type="EMBL" id="MTSE01000012">
    <property type="protein sequence ID" value="OUJ72205.1"/>
    <property type="molecule type" value="Genomic_DNA"/>
</dbReference>
<protein>
    <submittedName>
        <fullName evidence="2">Uncharacterized protein</fullName>
    </submittedName>
</protein>
<keyword evidence="1" id="KW-0732">Signal</keyword>
<evidence type="ECO:0000313" key="2">
    <source>
        <dbReference type="EMBL" id="OUJ72205.1"/>
    </source>
</evidence>
<sequence>MNFNSLFTSALLLGLLATACTSNKSLEQEQAQPSAEKINQEVVAPAAAPAARKPTYRLAALDTAHFSPSFIRGLKESIQRESYAVRGKWLILSDTDSIAFPADLPEQQPITYTGAAQGRTYQLTVTRQNYSTIRYTAEVKQASKSLARTTGTADLNPSFYTAAEVPVDTKTQTAYGAYEFLPTTPRQQNFAVLIGIGKDADKAEIYASDIAAWRNAPTLRRK</sequence>
<feature type="signal peptide" evidence="1">
    <location>
        <begin position="1"/>
        <end position="19"/>
    </location>
</feature>